<protein>
    <submittedName>
        <fullName evidence="1">Uncharacterized protein</fullName>
    </submittedName>
</protein>
<proteinExistence type="predicted"/>
<accession>A0A3N4HX89</accession>
<name>A0A3N4HX89_ASCIM</name>
<organism evidence="1 2">
    <name type="scientific">Ascobolus immersus RN42</name>
    <dbReference type="NCBI Taxonomy" id="1160509"/>
    <lineage>
        <taxon>Eukaryota</taxon>
        <taxon>Fungi</taxon>
        <taxon>Dikarya</taxon>
        <taxon>Ascomycota</taxon>
        <taxon>Pezizomycotina</taxon>
        <taxon>Pezizomycetes</taxon>
        <taxon>Pezizales</taxon>
        <taxon>Ascobolaceae</taxon>
        <taxon>Ascobolus</taxon>
    </lineage>
</organism>
<evidence type="ECO:0000313" key="2">
    <source>
        <dbReference type="Proteomes" id="UP000275078"/>
    </source>
</evidence>
<dbReference type="EMBL" id="ML119713">
    <property type="protein sequence ID" value="RPA78289.1"/>
    <property type="molecule type" value="Genomic_DNA"/>
</dbReference>
<gene>
    <name evidence="1" type="ORF">BJ508DRAFT_329414</name>
</gene>
<dbReference type="Proteomes" id="UP000275078">
    <property type="component" value="Unassembled WGS sequence"/>
</dbReference>
<dbReference type="InterPro" id="IPR036770">
    <property type="entry name" value="Ankyrin_rpt-contain_sf"/>
</dbReference>
<sequence length="313" mass="34858">MAPSMFAEEKCIGEVDCMQLLKHAAKHSTKGCFRSFLSLLETVKEKLHSVDWSQTAIHDQELFMRSIVIEIFSWNCYYRHNHGDGYMPLPFEEVWSQKLEMLHGLKRIGVDINAGTISDGIFTAPKVCTSHNWCGPGLPFEELCGYYFRNLEAFLKLGGNARFFAAVTFGPDLKMVSFGKQMEAIIWGNVLGADLGGSAKLVLRNTTEDVDAPDLWLGSTALYLAVSRIISYQAECGRKKEEYEQGLLTCIEELVKAGADVWKVDTSTRSRLSPVGLAELHGAEKVLRILLKGSRDPLEESKEATGCSELSSF</sequence>
<dbReference type="Gene3D" id="1.25.40.20">
    <property type="entry name" value="Ankyrin repeat-containing domain"/>
    <property type="match status" value="1"/>
</dbReference>
<reference evidence="1 2" key="1">
    <citation type="journal article" date="2018" name="Nat. Ecol. Evol.">
        <title>Pezizomycetes genomes reveal the molecular basis of ectomycorrhizal truffle lifestyle.</title>
        <authorList>
            <person name="Murat C."/>
            <person name="Payen T."/>
            <person name="Noel B."/>
            <person name="Kuo A."/>
            <person name="Morin E."/>
            <person name="Chen J."/>
            <person name="Kohler A."/>
            <person name="Krizsan K."/>
            <person name="Balestrini R."/>
            <person name="Da Silva C."/>
            <person name="Montanini B."/>
            <person name="Hainaut M."/>
            <person name="Levati E."/>
            <person name="Barry K.W."/>
            <person name="Belfiori B."/>
            <person name="Cichocki N."/>
            <person name="Clum A."/>
            <person name="Dockter R.B."/>
            <person name="Fauchery L."/>
            <person name="Guy J."/>
            <person name="Iotti M."/>
            <person name="Le Tacon F."/>
            <person name="Lindquist E.A."/>
            <person name="Lipzen A."/>
            <person name="Malagnac F."/>
            <person name="Mello A."/>
            <person name="Molinier V."/>
            <person name="Miyauchi S."/>
            <person name="Poulain J."/>
            <person name="Riccioni C."/>
            <person name="Rubini A."/>
            <person name="Sitrit Y."/>
            <person name="Splivallo R."/>
            <person name="Traeger S."/>
            <person name="Wang M."/>
            <person name="Zifcakova L."/>
            <person name="Wipf D."/>
            <person name="Zambonelli A."/>
            <person name="Paolocci F."/>
            <person name="Nowrousian M."/>
            <person name="Ottonello S."/>
            <person name="Baldrian P."/>
            <person name="Spatafora J.W."/>
            <person name="Henrissat B."/>
            <person name="Nagy L.G."/>
            <person name="Aury J.M."/>
            <person name="Wincker P."/>
            <person name="Grigoriev I.V."/>
            <person name="Bonfante P."/>
            <person name="Martin F.M."/>
        </authorList>
    </citation>
    <scope>NUCLEOTIDE SEQUENCE [LARGE SCALE GENOMIC DNA]</scope>
    <source>
        <strain evidence="1 2">RN42</strain>
    </source>
</reference>
<keyword evidence="2" id="KW-1185">Reference proteome</keyword>
<evidence type="ECO:0000313" key="1">
    <source>
        <dbReference type="EMBL" id="RPA78289.1"/>
    </source>
</evidence>
<dbReference type="AlphaFoldDB" id="A0A3N4HX89"/>